<keyword evidence="1" id="KW-0472">Membrane</keyword>
<comment type="caution">
    <text evidence="2">The sequence shown here is derived from an EMBL/GenBank/DDBJ whole genome shotgun (WGS) entry which is preliminary data.</text>
</comment>
<keyword evidence="3" id="KW-1185">Reference proteome</keyword>
<feature type="transmembrane region" description="Helical" evidence="1">
    <location>
        <begin position="90"/>
        <end position="111"/>
    </location>
</feature>
<evidence type="ECO:0000256" key="1">
    <source>
        <dbReference type="SAM" id="Phobius"/>
    </source>
</evidence>
<protein>
    <submittedName>
        <fullName evidence="2">Uncharacterized protein</fullName>
    </submittedName>
</protein>
<accession>A0ABU9XJI0</accession>
<gene>
    <name evidence="2" type="ORF">ABC228_10625</name>
</gene>
<proteinExistence type="predicted"/>
<keyword evidence="1" id="KW-1133">Transmembrane helix</keyword>
<dbReference type="EMBL" id="JBDIML010000003">
    <property type="protein sequence ID" value="MEN2767643.1"/>
    <property type="molecule type" value="Genomic_DNA"/>
</dbReference>
<evidence type="ECO:0000313" key="2">
    <source>
        <dbReference type="EMBL" id="MEN2767643.1"/>
    </source>
</evidence>
<keyword evidence="1" id="KW-0812">Transmembrane</keyword>
<reference evidence="2 3" key="1">
    <citation type="submission" date="2024-05" db="EMBL/GenBank/DDBJ databases">
        <authorList>
            <person name="Haq I."/>
            <person name="Ullah Z."/>
            <person name="Ahmad R."/>
            <person name="Li M."/>
            <person name="Tong Y."/>
        </authorList>
    </citation>
    <scope>NUCLEOTIDE SEQUENCE [LARGE SCALE GENOMIC DNA]</scope>
    <source>
        <strain evidence="2 3">16A2E</strain>
    </source>
</reference>
<dbReference type="RefSeq" id="WP_345825110.1">
    <property type="nucleotide sequence ID" value="NZ_JBDIML010000003.1"/>
</dbReference>
<name>A0ABU9XJI0_9BACI</name>
<evidence type="ECO:0000313" key="3">
    <source>
        <dbReference type="Proteomes" id="UP001444625"/>
    </source>
</evidence>
<sequence>MNFFRGDAHKLFLTLKKQKDLESNKLLKEASDIRSFYESLDSKILQLVYYRMIKEQNGMGVIPIFVTSIPWLLFLFSSKLQDVLFNDGNMIWIIFISVYLILLTISVTFHFREKAWAAFHLEIISDVLSERECSD</sequence>
<organism evidence="2 3">
    <name type="scientific">Ornithinibacillus xuwenensis</name>
    <dbReference type="NCBI Taxonomy" id="3144668"/>
    <lineage>
        <taxon>Bacteria</taxon>
        <taxon>Bacillati</taxon>
        <taxon>Bacillota</taxon>
        <taxon>Bacilli</taxon>
        <taxon>Bacillales</taxon>
        <taxon>Bacillaceae</taxon>
        <taxon>Ornithinibacillus</taxon>
    </lineage>
</organism>
<dbReference type="Proteomes" id="UP001444625">
    <property type="component" value="Unassembled WGS sequence"/>
</dbReference>
<feature type="transmembrane region" description="Helical" evidence="1">
    <location>
        <begin position="59"/>
        <end position="78"/>
    </location>
</feature>